<keyword evidence="1" id="KW-1133">Transmembrane helix</keyword>
<gene>
    <name evidence="2" type="ORF">HGA13_31355</name>
</gene>
<feature type="transmembrane region" description="Helical" evidence="1">
    <location>
        <begin position="101"/>
        <end position="127"/>
    </location>
</feature>
<feature type="transmembrane region" description="Helical" evidence="1">
    <location>
        <begin position="18"/>
        <end position="39"/>
    </location>
</feature>
<name>A0A846XRV0_9NOCA</name>
<feature type="transmembrane region" description="Helical" evidence="1">
    <location>
        <begin position="232"/>
        <end position="250"/>
    </location>
</feature>
<keyword evidence="3" id="KW-1185">Reference proteome</keyword>
<proteinExistence type="predicted"/>
<protein>
    <submittedName>
        <fullName evidence="2">ABC transporter permease</fullName>
    </submittedName>
</protein>
<keyword evidence="1" id="KW-0472">Membrane</keyword>
<feature type="transmembrane region" description="Helical" evidence="1">
    <location>
        <begin position="59"/>
        <end position="80"/>
    </location>
</feature>
<feature type="transmembrane region" description="Helical" evidence="1">
    <location>
        <begin position="147"/>
        <end position="169"/>
    </location>
</feature>
<dbReference type="EMBL" id="JAAXOO010000009">
    <property type="protein sequence ID" value="NKY37530.1"/>
    <property type="molecule type" value="Genomic_DNA"/>
</dbReference>
<keyword evidence="1" id="KW-0812">Transmembrane</keyword>
<dbReference type="RefSeq" id="WP_068044056.1">
    <property type="nucleotide sequence ID" value="NZ_JAAXOO010000009.1"/>
</dbReference>
<evidence type="ECO:0000313" key="2">
    <source>
        <dbReference type="EMBL" id="NKY37530.1"/>
    </source>
</evidence>
<accession>A0A846XRV0</accession>
<comment type="caution">
    <text evidence="2">The sequence shown here is derived from an EMBL/GenBank/DDBJ whole genome shotgun (WGS) entry which is preliminary data.</text>
</comment>
<dbReference type="AlphaFoldDB" id="A0A846XRV0"/>
<feature type="transmembrane region" description="Helical" evidence="1">
    <location>
        <begin position="176"/>
        <end position="194"/>
    </location>
</feature>
<dbReference type="Proteomes" id="UP000565715">
    <property type="component" value="Unassembled WGS sequence"/>
</dbReference>
<sequence length="255" mass="26994">MGVIAAERIKLTSTRSPWWCSVIVVALAVGFAALFGLIARIAADDPQAAGTPVITVDTAFLGVTGFGILVLSIMATLTVTSEYRFGIIRTTFQAIPNRIRVIMAKGLLVGTYAAVLTTILAFAAYAVAKAVAGDAGATLVLEGNWRALFAVPILAFLNMILAIAVGVLVRQSAAAISLIVLWQLIIEPLVGALGKVGREISAFLPFQNASRFATVDESLSSANWHWDVNGSLAYFAIFVAVVNGIAWMVVNRRDA</sequence>
<reference evidence="2 3" key="1">
    <citation type="submission" date="2020-04" db="EMBL/GenBank/DDBJ databases">
        <title>MicrobeNet Type strains.</title>
        <authorList>
            <person name="Nicholson A.C."/>
        </authorList>
    </citation>
    <scope>NUCLEOTIDE SEQUENCE [LARGE SCALE GENOMIC DNA]</scope>
    <source>
        <strain evidence="2 3">DSM 45078</strain>
    </source>
</reference>
<organism evidence="2 3">
    <name type="scientific">Nocardia speluncae</name>
    <dbReference type="NCBI Taxonomy" id="419477"/>
    <lineage>
        <taxon>Bacteria</taxon>
        <taxon>Bacillati</taxon>
        <taxon>Actinomycetota</taxon>
        <taxon>Actinomycetes</taxon>
        <taxon>Mycobacteriales</taxon>
        <taxon>Nocardiaceae</taxon>
        <taxon>Nocardia</taxon>
    </lineage>
</organism>
<evidence type="ECO:0000256" key="1">
    <source>
        <dbReference type="SAM" id="Phobius"/>
    </source>
</evidence>
<evidence type="ECO:0000313" key="3">
    <source>
        <dbReference type="Proteomes" id="UP000565715"/>
    </source>
</evidence>